<protein>
    <submittedName>
        <fullName evidence="1">Uncharacterized protein</fullName>
    </submittedName>
</protein>
<dbReference type="Proteomes" id="UP001058744">
    <property type="component" value="Chromosome"/>
</dbReference>
<sequence length="85" mass="9789">MATIETQALAQGLSQVESSWQKYVISQKNTEGLSGSELKAALKASAQDYKRFQNHSQQFYAEVRKRVTDAEKLEQDKQLYPHYYT</sequence>
<dbReference type="AlphaFoldDB" id="A0AAJ5IHK9"/>
<reference evidence="1" key="1">
    <citation type="submission" date="2022-07" db="EMBL/GenBank/DDBJ databases">
        <title>Complete genome of MD9.</title>
        <authorList>
            <person name="Cao G."/>
        </authorList>
    </citation>
    <scope>NUCLEOTIDE SEQUENCE</scope>
    <source>
        <strain evidence="1">MD9</strain>
    </source>
</reference>
<evidence type="ECO:0000313" key="2">
    <source>
        <dbReference type="Proteomes" id="UP001058744"/>
    </source>
</evidence>
<name>A0AAJ5IHK9_9PSED</name>
<proteinExistence type="predicted"/>
<organism evidence="1 2">
    <name type="scientific">Pseudomonas asiatica</name>
    <dbReference type="NCBI Taxonomy" id="2219225"/>
    <lineage>
        <taxon>Bacteria</taxon>
        <taxon>Pseudomonadati</taxon>
        <taxon>Pseudomonadota</taxon>
        <taxon>Gammaproteobacteria</taxon>
        <taxon>Pseudomonadales</taxon>
        <taxon>Pseudomonadaceae</taxon>
        <taxon>Pseudomonas</taxon>
    </lineage>
</organism>
<dbReference type="EMBL" id="CP101700">
    <property type="protein sequence ID" value="UUC16848.1"/>
    <property type="molecule type" value="Genomic_DNA"/>
</dbReference>
<dbReference type="GeneID" id="92660194"/>
<gene>
    <name evidence="1" type="ORF">NOV18_16420</name>
</gene>
<accession>A0AAJ5IHK9</accession>
<dbReference type="RefSeq" id="WP_015270818.1">
    <property type="nucleotide sequence ID" value="NZ_BLJF01000001.1"/>
</dbReference>
<evidence type="ECO:0000313" key="1">
    <source>
        <dbReference type="EMBL" id="UUC16848.1"/>
    </source>
</evidence>